<feature type="transmembrane region" description="Helical" evidence="11">
    <location>
        <begin position="56"/>
        <end position="78"/>
    </location>
</feature>
<dbReference type="EMBL" id="JACCFK010000001">
    <property type="protein sequence ID" value="NYI88865.1"/>
    <property type="molecule type" value="Genomic_DNA"/>
</dbReference>
<dbReference type="InterPro" id="IPR005829">
    <property type="entry name" value="Sugar_transporter_CS"/>
</dbReference>
<keyword evidence="4" id="KW-1003">Cell membrane</keyword>
<evidence type="ECO:0000256" key="5">
    <source>
        <dbReference type="ARBA" id="ARBA00022692"/>
    </source>
</evidence>
<comment type="similarity">
    <text evidence="2">Belongs to the major facilitator superfamily. Metabolite:H+ Symporter (MHS) family (TC 2.A.1.6) family.</text>
</comment>
<dbReference type="InterPro" id="IPR051084">
    <property type="entry name" value="H+-coupled_symporters"/>
</dbReference>
<keyword evidence="8 11" id="KW-0472">Membrane</keyword>
<proteinExistence type="inferred from homology"/>
<dbReference type="GO" id="GO:0005886">
    <property type="term" value="C:plasma membrane"/>
    <property type="evidence" value="ECO:0007669"/>
    <property type="project" value="UniProtKB-SubCell"/>
</dbReference>
<feature type="domain" description="Major facilitator superfamily (MFS) profile" evidence="12">
    <location>
        <begin position="18"/>
        <end position="430"/>
    </location>
</feature>
<keyword evidence="7 11" id="KW-1133">Transmembrane helix</keyword>
<name>A0A853B214_9PSEU</name>
<dbReference type="Pfam" id="PF00083">
    <property type="entry name" value="Sugar_tr"/>
    <property type="match status" value="1"/>
</dbReference>
<sequence>MTDTAQAPEVDEKTVKRAVIASAMGNATEWYDYGVFTSGAIAASIGTVFFPGEGNAILKSLALVAIGFVVRPFGGAFFGPLGDKIGRQKVLAITILLMSGCTFLVGCLPTYAGDYAIGIGAPILVLLLRLIQGFSTGGEYGGAATFIAEYAPTKKRGFWGSFLEMGTLAGYVLGNLVVLAVTLSFTAQQVDSWAWRIPFFVALPLGLIGLYLRNKLEDTPEFRRLEAAGEKAEKAPLRETLTRNWRMIMNLIGIVLLLNIADYMLLTTMPTYFTDTLKISDNTSTIIIVIVEVIQIALIAPLGALSDRIGRKPMLMTAAIGFLVLSYPSIKLMQSGSTVLLFLGFLIVALLLVLMLAVIGSTFPAMFPTRVRYGAFAIGYNVSTSIFGGTCGVVVTALIHGTGNEDWPAFYLMVAAAIALYPIFKIPETARVPMDHINEEGGLTPQPAGATAKD</sequence>
<evidence type="ECO:0000256" key="3">
    <source>
        <dbReference type="ARBA" id="ARBA00022448"/>
    </source>
</evidence>
<comment type="caution">
    <text evidence="13">The sequence shown here is derived from an EMBL/GenBank/DDBJ whole genome shotgun (WGS) entry which is preliminary data.</text>
</comment>
<dbReference type="GO" id="GO:0015293">
    <property type="term" value="F:symporter activity"/>
    <property type="evidence" value="ECO:0007669"/>
    <property type="project" value="UniProtKB-KW"/>
</dbReference>
<feature type="transmembrane region" description="Helical" evidence="11">
    <location>
        <begin position="407"/>
        <end position="424"/>
    </location>
</feature>
<evidence type="ECO:0000313" key="14">
    <source>
        <dbReference type="Proteomes" id="UP000549616"/>
    </source>
</evidence>
<feature type="transmembrane region" description="Helical" evidence="11">
    <location>
        <begin position="286"/>
        <end position="306"/>
    </location>
</feature>
<dbReference type="InterPro" id="IPR011701">
    <property type="entry name" value="MFS"/>
</dbReference>
<dbReference type="Gene3D" id="1.20.1250.20">
    <property type="entry name" value="MFS general substrate transporter like domains"/>
    <property type="match status" value="2"/>
</dbReference>
<dbReference type="SUPFAM" id="SSF103473">
    <property type="entry name" value="MFS general substrate transporter"/>
    <property type="match status" value="1"/>
</dbReference>
<evidence type="ECO:0000256" key="6">
    <source>
        <dbReference type="ARBA" id="ARBA00022847"/>
    </source>
</evidence>
<evidence type="ECO:0000256" key="9">
    <source>
        <dbReference type="ARBA" id="ARBA00037295"/>
    </source>
</evidence>
<evidence type="ECO:0000259" key="12">
    <source>
        <dbReference type="PROSITE" id="PS50850"/>
    </source>
</evidence>
<evidence type="ECO:0000256" key="2">
    <source>
        <dbReference type="ARBA" id="ARBA00008240"/>
    </source>
</evidence>
<feature type="transmembrane region" description="Helical" evidence="11">
    <location>
        <begin position="342"/>
        <end position="366"/>
    </location>
</feature>
<evidence type="ECO:0000313" key="13">
    <source>
        <dbReference type="EMBL" id="NYI88865.1"/>
    </source>
</evidence>
<comment type="function">
    <text evidence="9">May be a proton symporter involved in the uptake of osmolytes such as proline and glycine betaine.</text>
</comment>
<dbReference type="InterPro" id="IPR020846">
    <property type="entry name" value="MFS_dom"/>
</dbReference>
<dbReference type="PROSITE" id="PS50850">
    <property type="entry name" value="MFS"/>
    <property type="match status" value="1"/>
</dbReference>
<dbReference type="PANTHER" id="PTHR43528">
    <property type="entry name" value="ALPHA-KETOGLUTARATE PERMEASE"/>
    <property type="match status" value="1"/>
</dbReference>
<feature type="transmembrane region" description="Helical" evidence="11">
    <location>
        <begin position="247"/>
        <end position="266"/>
    </location>
</feature>
<feature type="transmembrane region" description="Helical" evidence="11">
    <location>
        <begin position="30"/>
        <end position="50"/>
    </location>
</feature>
<feature type="transmembrane region" description="Helical" evidence="11">
    <location>
        <begin position="123"/>
        <end position="147"/>
    </location>
</feature>
<evidence type="ECO:0000256" key="10">
    <source>
        <dbReference type="ARBA" id="ARBA00039918"/>
    </source>
</evidence>
<feature type="transmembrane region" description="Helical" evidence="11">
    <location>
        <begin position="378"/>
        <end position="401"/>
    </location>
</feature>
<feature type="transmembrane region" description="Helical" evidence="11">
    <location>
        <begin position="90"/>
        <end position="111"/>
    </location>
</feature>
<keyword evidence="5 11" id="KW-0812">Transmembrane</keyword>
<dbReference type="Proteomes" id="UP000549616">
    <property type="component" value="Unassembled WGS sequence"/>
</dbReference>
<evidence type="ECO:0000256" key="8">
    <source>
        <dbReference type="ARBA" id="ARBA00023136"/>
    </source>
</evidence>
<evidence type="ECO:0000256" key="7">
    <source>
        <dbReference type="ARBA" id="ARBA00022989"/>
    </source>
</evidence>
<feature type="transmembrane region" description="Helical" evidence="11">
    <location>
        <begin position="193"/>
        <end position="212"/>
    </location>
</feature>
<evidence type="ECO:0000256" key="1">
    <source>
        <dbReference type="ARBA" id="ARBA00004651"/>
    </source>
</evidence>
<dbReference type="InterPro" id="IPR036259">
    <property type="entry name" value="MFS_trans_sf"/>
</dbReference>
<dbReference type="RefSeq" id="WP_179773040.1">
    <property type="nucleotide sequence ID" value="NZ_JACCFK010000001.1"/>
</dbReference>
<dbReference type="PROSITE" id="PS00216">
    <property type="entry name" value="SUGAR_TRANSPORT_1"/>
    <property type="match status" value="1"/>
</dbReference>
<accession>A0A853B214</accession>
<evidence type="ECO:0000256" key="11">
    <source>
        <dbReference type="SAM" id="Phobius"/>
    </source>
</evidence>
<dbReference type="PANTHER" id="PTHR43528:SF1">
    <property type="entry name" value="ALPHA-KETOGLUTARATE PERMEASE"/>
    <property type="match status" value="1"/>
</dbReference>
<gene>
    <name evidence="13" type="ORF">HNR02_002188</name>
</gene>
<reference evidence="13 14" key="1">
    <citation type="submission" date="2020-07" db="EMBL/GenBank/DDBJ databases">
        <title>Sequencing the genomes of 1000 actinobacteria strains.</title>
        <authorList>
            <person name="Klenk H.-P."/>
        </authorList>
    </citation>
    <scope>NUCLEOTIDE SEQUENCE [LARGE SCALE GENOMIC DNA]</scope>
    <source>
        <strain evidence="13 14">DSM 104006</strain>
    </source>
</reference>
<feature type="transmembrane region" description="Helical" evidence="11">
    <location>
        <begin position="313"/>
        <end position="330"/>
    </location>
</feature>
<protein>
    <recommendedName>
        <fullName evidence="10">Putative proline/betaine transporter</fullName>
    </recommendedName>
</protein>
<feature type="transmembrane region" description="Helical" evidence="11">
    <location>
        <begin position="168"/>
        <end position="187"/>
    </location>
</feature>
<dbReference type="Pfam" id="PF07690">
    <property type="entry name" value="MFS_1"/>
    <property type="match status" value="1"/>
</dbReference>
<comment type="subcellular location">
    <subcellularLocation>
        <location evidence="1">Cell membrane</location>
        <topology evidence="1">Multi-pass membrane protein</topology>
    </subcellularLocation>
</comment>
<dbReference type="FunFam" id="1.20.1250.20:FF:000001">
    <property type="entry name" value="Dicarboxylate MFS transporter"/>
    <property type="match status" value="1"/>
</dbReference>
<organism evidence="13 14">
    <name type="scientific">Amycolatopsis endophytica</name>
    <dbReference type="NCBI Taxonomy" id="860233"/>
    <lineage>
        <taxon>Bacteria</taxon>
        <taxon>Bacillati</taxon>
        <taxon>Actinomycetota</taxon>
        <taxon>Actinomycetes</taxon>
        <taxon>Pseudonocardiales</taxon>
        <taxon>Pseudonocardiaceae</taxon>
        <taxon>Amycolatopsis</taxon>
    </lineage>
</organism>
<evidence type="ECO:0000256" key="4">
    <source>
        <dbReference type="ARBA" id="ARBA00022475"/>
    </source>
</evidence>
<keyword evidence="14" id="KW-1185">Reference proteome</keyword>
<dbReference type="PROSITE" id="PS00217">
    <property type="entry name" value="SUGAR_TRANSPORT_2"/>
    <property type="match status" value="1"/>
</dbReference>
<dbReference type="InterPro" id="IPR005828">
    <property type="entry name" value="MFS_sugar_transport-like"/>
</dbReference>
<keyword evidence="6" id="KW-0769">Symport</keyword>
<keyword evidence="3" id="KW-0813">Transport</keyword>
<dbReference type="AlphaFoldDB" id="A0A853B214"/>